<keyword evidence="2" id="KW-1185">Reference proteome</keyword>
<sequence>TSEGIDINKKWNLGMLKGKLEQKNNQSTQHIQQLNKQITALTILADKRKKDLEREKQALITLAKQKIANKKEAGELVKQLEEK</sequence>
<protein>
    <submittedName>
        <fullName evidence="1">19613_t:CDS:1</fullName>
    </submittedName>
</protein>
<gene>
    <name evidence="1" type="ORF">RPERSI_LOCUS24334</name>
</gene>
<evidence type="ECO:0000313" key="1">
    <source>
        <dbReference type="EMBL" id="CAG8815899.1"/>
    </source>
</evidence>
<name>A0ACA9RYN2_9GLOM</name>
<organism evidence="1 2">
    <name type="scientific">Racocetra persica</name>
    <dbReference type="NCBI Taxonomy" id="160502"/>
    <lineage>
        <taxon>Eukaryota</taxon>
        <taxon>Fungi</taxon>
        <taxon>Fungi incertae sedis</taxon>
        <taxon>Mucoromycota</taxon>
        <taxon>Glomeromycotina</taxon>
        <taxon>Glomeromycetes</taxon>
        <taxon>Diversisporales</taxon>
        <taxon>Gigasporaceae</taxon>
        <taxon>Racocetra</taxon>
    </lineage>
</organism>
<dbReference type="EMBL" id="CAJVQC010077875">
    <property type="protein sequence ID" value="CAG8815899.1"/>
    <property type="molecule type" value="Genomic_DNA"/>
</dbReference>
<proteinExistence type="predicted"/>
<dbReference type="Proteomes" id="UP000789920">
    <property type="component" value="Unassembled WGS sequence"/>
</dbReference>
<reference evidence="1" key="1">
    <citation type="submission" date="2021-06" db="EMBL/GenBank/DDBJ databases">
        <authorList>
            <person name="Kallberg Y."/>
            <person name="Tangrot J."/>
            <person name="Rosling A."/>
        </authorList>
    </citation>
    <scope>NUCLEOTIDE SEQUENCE</scope>
    <source>
        <strain evidence="1">MA461A</strain>
    </source>
</reference>
<evidence type="ECO:0000313" key="2">
    <source>
        <dbReference type="Proteomes" id="UP000789920"/>
    </source>
</evidence>
<feature type="non-terminal residue" evidence="1">
    <location>
        <position position="1"/>
    </location>
</feature>
<comment type="caution">
    <text evidence="1">The sequence shown here is derived from an EMBL/GenBank/DDBJ whole genome shotgun (WGS) entry which is preliminary data.</text>
</comment>
<accession>A0ACA9RYN2</accession>